<dbReference type="Proteomes" id="UP000053711">
    <property type="component" value="Unassembled WGS sequence"/>
</dbReference>
<name>A0ACB4ULT6_9ACTN</name>
<gene>
    <name evidence="1" type="ORF">H640_08439</name>
</gene>
<reference evidence="1 2" key="1">
    <citation type="journal article" date="2013" name="BMC Genomics">
        <title>Comparative genomics reveals distinct host-interacting traits of three major human-associated propionibacteria.</title>
        <authorList>
            <person name="Mak T.N."/>
            <person name="Schmid M."/>
            <person name="Brzuszkiewicz E."/>
            <person name="Zeng G."/>
            <person name="Meyer R."/>
            <person name="Sfanos K.S."/>
            <person name="Brinkmann V."/>
            <person name="Meyer T.F."/>
            <person name="Bruggemann H."/>
        </authorList>
    </citation>
    <scope>NUCLEOTIDE SEQUENCE [LARGE SCALE GENOMIC DNA]</scope>
    <source>
        <strain evidence="1 2">TM11</strain>
    </source>
</reference>
<keyword evidence="2" id="KW-1185">Reference proteome</keyword>
<protein>
    <submittedName>
        <fullName evidence="1">Regulatory protein</fullName>
    </submittedName>
</protein>
<evidence type="ECO:0000313" key="1">
    <source>
        <dbReference type="EMBL" id="ERF63268.1"/>
    </source>
</evidence>
<evidence type="ECO:0000313" key="2">
    <source>
        <dbReference type="Proteomes" id="UP000053711"/>
    </source>
</evidence>
<accession>A0ACB4ULT6</accession>
<organism evidence="1 2">
    <name type="scientific">Cutibacterium granulosum TM11</name>
    <dbReference type="NCBI Taxonomy" id="1292373"/>
    <lineage>
        <taxon>Bacteria</taxon>
        <taxon>Bacillati</taxon>
        <taxon>Actinomycetota</taxon>
        <taxon>Actinomycetes</taxon>
        <taxon>Propionibacteriales</taxon>
        <taxon>Propionibacteriaceae</taxon>
        <taxon>Cutibacterium</taxon>
    </lineage>
</organism>
<proteinExistence type="predicted"/>
<comment type="caution">
    <text evidence="1">The sequence shown here is derived from an EMBL/GenBank/DDBJ whole genome shotgun (WGS) entry which is preliminary data.</text>
</comment>
<sequence>MAGHSDLSRLLTVVPYLRSHPQVTATQAAKDLGVTECQLEGDLRTLLMSGFTVGGLDDDLHLERDGQEPAIISMGSPDELDRPMKLSSAEAWSLIAALQIVRDLADESLTRTVDRVIDKLVEAGSVDHDAVRVHPPEIDEKSQWYMQACERGWRIKLTHRRESAGALTTHVVDPVEVQLRDGHLYLHGWSLTRKAWRTWRLDRIVDAVRIGSATRHRHSDDEWFATLPADAEVQVIVRPAARWLGEHFPSRRVERVEQGWQITFPVANDVWFAGLLAMFQDEVLAVTPACAAHRLAELATRTLAAHRVCSVDDEGVRVSCGSGCLVWHSSA</sequence>
<dbReference type="EMBL" id="AOST01000076">
    <property type="protein sequence ID" value="ERF63268.1"/>
    <property type="molecule type" value="Genomic_DNA"/>
</dbReference>